<dbReference type="PANTHER" id="PTHR45947">
    <property type="entry name" value="SULFOQUINOVOSYL TRANSFERASE SQD2"/>
    <property type="match status" value="1"/>
</dbReference>
<dbReference type="Proteomes" id="UP000319209">
    <property type="component" value="Chromosome"/>
</dbReference>
<protein>
    <submittedName>
        <fullName evidence="2">Glycosyltransferase family 4 protein</fullName>
    </submittedName>
</protein>
<keyword evidence="2" id="KW-0808">Transferase</keyword>
<evidence type="ECO:0000259" key="1">
    <source>
        <dbReference type="Pfam" id="PF00534"/>
    </source>
</evidence>
<evidence type="ECO:0000313" key="2">
    <source>
        <dbReference type="EMBL" id="QDO93690.1"/>
    </source>
</evidence>
<dbReference type="SUPFAM" id="SSF53756">
    <property type="entry name" value="UDP-Glycosyltransferase/glycogen phosphorylase"/>
    <property type="match status" value="1"/>
</dbReference>
<organism evidence="2 3">
    <name type="scientific">Formosa sediminum</name>
    <dbReference type="NCBI Taxonomy" id="2594004"/>
    <lineage>
        <taxon>Bacteria</taxon>
        <taxon>Pseudomonadati</taxon>
        <taxon>Bacteroidota</taxon>
        <taxon>Flavobacteriia</taxon>
        <taxon>Flavobacteriales</taxon>
        <taxon>Flavobacteriaceae</taxon>
        <taxon>Formosa</taxon>
    </lineage>
</organism>
<dbReference type="Gene3D" id="3.40.50.2000">
    <property type="entry name" value="Glycogen Phosphorylase B"/>
    <property type="match status" value="2"/>
</dbReference>
<keyword evidence="3" id="KW-1185">Reference proteome</keyword>
<dbReference type="CDD" id="cd03801">
    <property type="entry name" value="GT4_PimA-like"/>
    <property type="match status" value="1"/>
</dbReference>
<dbReference type="RefSeq" id="WP_143380592.1">
    <property type="nucleotide sequence ID" value="NZ_CP041637.1"/>
</dbReference>
<dbReference type="Pfam" id="PF00534">
    <property type="entry name" value="Glycos_transf_1"/>
    <property type="match status" value="1"/>
</dbReference>
<dbReference type="InterPro" id="IPR001296">
    <property type="entry name" value="Glyco_trans_1"/>
</dbReference>
<gene>
    <name evidence="2" type="ORF">FNB79_06770</name>
</gene>
<dbReference type="PANTHER" id="PTHR45947:SF3">
    <property type="entry name" value="SULFOQUINOVOSYL TRANSFERASE SQD2"/>
    <property type="match status" value="1"/>
</dbReference>
<evidence type="ECO:0000313" key="3">
    <source>
        <dbReference type="Proteomes" id="UP000319209"/>
    </source>
</evidence>
<accession>A0A516GQN5</accession>
<reference evidence="2 3" key="1">
    <citation type="submission" date="2019-07" db="EMBL/GenBank/DDBJ databases">
        <title>Genome sequencing for Formosa sp. PS13.</title>
        <authorList>
            <person name="Park S.-J."/>
        </authorList>
    </citation>
    <scope>NUCLEOTIDE SEQUENCE [LARGE SCALE GENOMIC DNA]</scope>
    <source>
        <strain evidence="2 3">PS13</strain>
    </source>
</reference>
<sequence>MKKEIIYFLPDSDAGVTSVIRNLLKYREKKDIYYKVILTQLIEKESVHVKHKLDADEQIVFKYSKYENLYAVCRRLKKYITTSKSVLVANDGLELRMVQLLKLKNPLVYIMHGDFRYYYGLIKQNQGIIDRYIVISKVLYTNVLKILKEEDKHRVSLEYFPVPEINQKNKQLKDIDLLFVGSFNERKGVQFLLSIFKGIQKQFPELNFSLIGSGELNHQLREQFSTESNVRFLGQLTGPEVAIKMQQSKILLFPSLAEGLPNVVVEAMKSRCVAVCSDLPSGIPDLIDDKITGFKIPIGDITGFSNIVIELLLNQKKRDEIALNALNKATEMFQPQKNADNYEGLIINTKPYKKLYSNKILGGILNQSYLPNALVKLLRKLELSPKL</sequence>
<proteinExistence type="predicted"/>
<dbReference type="InterPro" id="IPR050194">
    <property type="entry name" value="Glycosyltransferase_grp1"/>
</dbReference>
<name>A0A516GQN5_9FLAO</name>
<dbReference type="OrthoDB" id="9790710at2"/>
<dbReference type="EMBL" id="CP041637">
    <property type="protein sequence ID" value="QDO93690.1"/>
    <property type="molecule type" value="Genomic_DNA"/>
</dbReference>
<feature type="domain" description="Glycosyl transferase family 1" evidence="1">
    <location>
        <begin position="166"/>
        <end position="325"/>
    </location>
</feature>
<dbReference type="KEGG" id="fop:FNB79_06770"/>
<dbReference type="AlphaFoldDB" id="A0A516GQN5"/>
<dbReference type="GO" id="GO:0016757">
    <property type="term" value="F:glycosyltransferase activity"/>
    <property type="evidence" value="ECO:0007669"/>
    <property type="project" value="InterPro"/>
</dbReference>